<feature type="domain" description="PASTA" evidence="20">
    <location>
        <begin position="383"/>
        <end position="450"/>
    </location>
</feature>
<evidence type="ECO:0000259" key="20">
    <source>
        <dbReference type="PROSITE" id="PS51178"/>
    </source>
</evidence>
<name>A0A7I7XH81_9MYCO</name>
<dbReference type="EMBL" id="AP022610">
    <property type="protein sequence ID" value="BBZ28582.1"/>
    <property type="molecule type" value="Genomic_DNA"/>
</dbReference>
<protein>
    <recommendedName>
        <fullName evidence="3">Serine/threonine-protein kinase PknB</fullName>
        <ecNumber evidence="2">2.7.11.1</ecNumber>
    </recommendedName>
</protein>
<sequence length="459" mass="48558">MAREAGNVAVTPQQRLSGRYELGELLGIGGMSEVHLARDVRLQRDVAVKLLRADLATDPSVNARFRREAQHAAALNHPAIAAIYDTGEVDGPTGSQPYIVMEYVDGLTLRDLLSTRGPLTVRRAVDVVAEVCAALNFSHQRGIVHRDVKPANVMVGPGGAVKVVDFGIAKAIADSAHSVTQTGAVIGTAHYLSPEQARGDRVDARADVYALGCVFYELLTGTTPFVGDTAVAVAYQHVGREPVPPSMRDGAIPASLDAVVLTAMAKNPDNRYQTAGDMRADLVRWQRGLTPHAADGGGRTASDRFDAADDDPPTDDVSTSQAGDDAEATPSIRRWLAVIGVLVVLTVAGTLAVDVMHRDDRGASAPDASTRPEPIVSPSPSTNPTGIAVPDVSSLTYDDAVRRLTAAGFQRFQKVSLPSPPEMKDRVLGTNPLTNQRISVTDEVTVVLGSGLLPGDAHR</sequence>
<evidence type="ECO:0000256" key="5">
    <source>
        <dbReference type="ARBA" id="ARBA00022527"/>
    </source>
</evidence>
<keyword evidence="6" id="KW-0597">Phosphoprotein</keyword>
<dbReference type="GO" id="GO:0045717">
    <property type="term" value="P:negative regulation of fatty acid biosynthetic process"/>
    <property type="evidence" value="ECO:0007669"/>
    <property type="project" value="UniProtKB-ARBA"/>
</dbReference>
<evidence type="ECO:0000259" key="19">
    <source>
        <dbReference type="PROSITE" id="PS50011"/>
    </source>
</evidence>
<dbReference type="EC" id="2.7.11.1" evidence="2"/>
<accession>A0A7I7XH81</accession>
<dbReference type="SMART" id="SM00740">
    <property type="entry name" value="PASTA"/>
    <property type="match status" value="1"/>
</dbReference>
<keyword evidence="13" id="KW-1133">Transmembrane helix</keyword>
<feature type="binding site" evidence="17">
    <location>
        <position position="49"/>
    </location>
    <ligand>
        <name>ATP</name>
        <dbReference type="ChEBI" id="CHEBI:30616"/>
    </ligand>
</feature>
<dbReference type="KEGG" id="mmag:MMAD_28770"/>
<evidence type="ECO:0000256" key="13">
    <source>
        <dbReference type="ARBA" id="ARBA00022989"/>
    </source>
</evidence>
<evidence type="ECO:0000256" key="9">
    <source>
        <dbReference type="ARBA" id="ARBA00022737"/>
    </source>
</evidence>
<dbReference type="InterPro" id="IPR000719">
    <property type="entry name" value="Prot_kinase_dom"/>
</dbReference>
<feature type="domain" description="Protein kinase" evidence="19">
    <location>
        <begin position="20"/>
        <end position="283"/>
    </location>
</feature>
<evidence type="ECO:0000256" key="14">
    <source>
        <dbReference type="ARBA" id="ARBA00023136"/>
    </source>
</evidence>
<comment type="catalytic activity">
    <reaction evidence="16">
        <text>L-seryl-[protein] + ATP = O-phospho-L-seryl-[protein] + ADP + H(+)</text>
        <dbReference type="Rhea" id="RHEA:17989"/>
        <dbReference type="Rhea" id="RHEA-COMP:9863"/>
        <dbReference type="Rhea" id="RHEA-COMP:11604"/>
        <dbReference type="ChEBI" id="CHEBI:15378"/>
        <dbReference type="ChEBI" id="CHEBI:29999"/>
        <dbReference type="ChEBI" id="CHEBI:30616"/>
        <dbReference type="ChEBI" id="CHEBI:83421"/>
        <dbReference type="ChEBI" id="CHEBI:456216"/>
        <dbReference type="EC" id="2.7.11.1"/>
    </reaction>
</comment>
<dbReference type="InterPro" id="IPR017441">
    <property type="entry name" value="Protein_kinase_ATP_BS"/>
</dbReference>
<dbReference type="GO" id="GO:0004674">
    <property type="term" value="F:protein serine/threonine kinase activity"/>
    <property type="evidence" value="ECO:0007669"/>
    <property type="project" value="UniProtKB-KW"/>
</dbReference>
<reference evidence="21 22" key="1">
    <citation type="journal article" date="2019" name="Emerg. Microbes Infect.">
        <title>Comprehensive subspecies identification of 175 nontuberculous mycobacteria species based on 7547 genomic profiles.</title>
        <authorList>
            <person name="Matsumoto Y."/>
            <person name="Kinjo T."/>
            <person name="Motooka D."/>
            <person name="Nabeya D."/>
            <person name="Jung N."/>
            <person name="Uechi K."/>
            <person name="Horii T."/>
            <person name="Iida T."/>
            <person name="Fujita J."/>
            <person name="Nakamura S."/>
        </authorList>
    </citation>
    <scope>NUCLEOTIDE SEQUENCE [LARGE SCALE GENOMIC DNA]</scope>
    <source>
        <strain evidence="21 22">JCM 13574</strain>
    </source>
</reference>
<dbReference type="FunFam" id="3.30.200.20:FF:000035">
    <property type="entry name" value="Serine/threonine protein kinase Stk1"/>
    <property type="match status" value="1"/>
</dbReference>
<keyword evidence="22" id="KW-1185">Reference proteome</keyword>
<evidence type="ECO:0000256" key="11">
    <source>
        <dbReference type="ARBA" id="ARBA00022777"/>
    </source>
</evidence>
<dbReference type="SUPFAM" id="SSF56112">
    <property type="entry name" value="Protein kinase-like (PK-like)"/>
    <property type="match status" value="1"/>
</dbReference>
<dbReference type="PANTHER" id="PTHR43289">
    <property type="entry name" value="MITOGEN-ACTIVATED PROTEIN KINASE KINASE KINASE 20-RELATED"/>
    <property type="match status" value="1"/>
</dbReference>
<gene>
    <name evidence="21" type="primary">pknB_1</name>
    <name evidence="21" type="ORF">MMAD_28770</name>
</gene>
<keyword evidence="14" id="KW-0472">Membrane</keyword>
<dbReference type="CDD" id="cd14014">
    <property type="entry name" value="STKc_PknB_like"/>
    <property type="match status" value="1"/>
</dbReference>
<dbReference type="GO" id="GO:0005524">
    <property type="term" value="F:ATP binding"/>
    <property type="evidence" value="ECO:0007669"/>
    <property type="project" value="UniProtKB-UniRule"/>
</dbReference>
<evidence type="ECO:0000313" key="22">
    <source>
        <dbReference type="Proteomes" id="UP000466517"/>
    </source>
</evidence>
<dbReference type="PROSITE" id="PS00108">
    <property type="entry name" value="PROTEIN_KINASE_ST"/>
    <property type="match status" value="1"/>
</dbReference>
<keyword evidence="7" id="KW-0808">Transferase</keyword>
<evidence type="ECO:0000256" key="16">
    <source>
        <dbReference type="ARBA" id="ARBA00048679"/>
    </source>
</evidence>
<evidence type="ECO:0000256" key="15">
    <source>
        <dbReference type="ARBA" id="ARBA00047899"/>
    </source>
</evidence>
<dbReference type="InterPro" id="IPR011009">
    <property type="entry name" value="Kinase-like_dom_sf"/>
</dbReference>
<keyword evidence="5" id="KW-0723">Serine/threonine-protein kinase</keyword>
<evidence type="ECO:0000256" key="1">
    <source>
        <dbReference type="ARBA" id="ARBA00004162"/>
    </source>
</evidence>
<dbReference type="NCBIfam" id="NF033483">
    <property type="entry name" value="PknB_PASTA_kin"/>
    <property type="match status" value="1"/>
</dbReference>
<keyword evidence="11 21" id="KW-0418">Kinase</keyword>
<evidence type="ECO:0000256" key="18">
    <source>
        <dbReference type="SAM" id="MobiDB-lite"/>
    </source>
</evidence>
<feature type="region of interest" description="Disordered" evidence="18">
    <location>
        <begin position="290"/>
        <end position="328"/>
    </location>
</feature>
<keyword evidence="9" id="KW-0677">Repeat</keyword>
<dbReference type="CDD" id="cd06577">
    <property type="entry name" value="PASTA_pknB"/>
    <property type="match status" value="1"/>
</dbReference>
<evidence type="ECO:0000256" key="4">
    <source>
        <dbReference type="ARBA" id="ARBA00022475"/>
    </source>
</evidence>
<feature type="region of interest" description="Disordered" evidence="18">
    <location>
        <begin position="362"/>
        <end position="390"/>
    </location>
</feature>
<evidence type="ECO:0000256" key="12">
    <source>
        <dbReference type="ARBA" id="ARBA00022840"/>
    </source>
</evidence>
<keyword evidence="4" id="KW-1003">Cell membrane</keyword>
<proteinExistence type="predicted"/>
<keyword evidence="10 17" id="KW-0547">Nucleotide-binding</keyword>
<evidence type="ECO:0000256" key="8">
    <source>
        <dbReference type="ARBA" id="ARBA00022692"/>
    </source>
</evidence>
<dbReference type="PROSITE" id="PS51178">
    <property type="entry name" value="PASTA"/>
    <property type="match status" value="1"/>
</dbReference>
<dbReference type="Proteomes" id="UP000466517">
    <property type="component" value="Chromosome"/>
</dbReference>
<evidence type="ECO:0000256" key="3">
    <source>
        <dbReference type="ARBA" id="ARBA00014672"/>
    </source>
</evidence>
<dbReference type="Pfam" id="PF03793">
    <property type="entry name" value="PASTA"/>
    <property type="match status" value="1"/>
</dbReference>
<dbReference type="Gene3D" id="3.30.200.20">
    <property type="entry name" value="Phosphorylase Kinase, domain 1"/>
    <property type="match status" value="1"/>
</dbReference>
<comment type="subcellular location">
    <subcellularLocation>
        <location evidence="1">Cell membrane</location>
        <topology evidence="1">Single-pass membrane protein</topology>
    </subcellularLocation>
</comment>
<dbReference type="SMART" id="SM00220">
    <property type="entry name" value="S_TKc"/>
    <property type="match status" value="1"/>
</dbReference>
<dbReference type="Pfam" id="PF00069">
    <property type="entry name" value="Pkinase"/>
    <property type="match status" value="1"/>
</dbReference>
<evidence type="ECO:0000256" key="7">
    <source>
        <dbReference type="ARBA" id="ARBA00022679"/>
    </source>
</evidence>
<evidence type="ECO:0000256" key="2">
    <source>
        <dbReference type="ARBA" id="ARBA00012513"/>
    </source>
</evidence>
<dbReference type="Gene3D" id="1.10.510.10">
    <property type="entry name" value="Transferase(Phosphotransferase) domain 1"/>
    <property type="match status" value="1"/>
</dbReference>
<comment type="catalytic activity">
    <reaction evidence="15">
        <text>L-threonyl-[protein] + ATP = O-phospho-L-threonyl-[protein] + ADP + H(+)</text>
        <dbReference type="Rhea" id="RHEA:46608"/>
        <dbReference type="Rhea" id="RHEA-COMP:11060"/>
        <dbReference type="Rhea" id="RHEA-COMP:11605"/>
        <dbReference type="ChEBI" id="CHEBI:15378"/>
        <dbReference type="ChEBI" id="CHEBI:30013"/>
        <dbReference type="ChEBI" id="CHEBI:30616"/>
        <dbReference type="ChEBI" id="CHEBI:61977"/>
        <dbReference type="ChEBI" id="CHEBI:456216"/>
        <dbReference type="EC" id="2.7.11.1"/>
    </reaction>
</comment>
<dbReference type="InterPro" id="IPR008271">
    <property type="entry name" value="Ser/Thr_kinase_AS"/>
</dbReference>
<dbReference type="InterPro" id="IPR005543">
    <property type="entry name" value="PASTA_dom"/>
</dbReference>
<dbReference type="GO" id="GO:0005886">
    <property type="term" value="C:plasma membrane"/>
    <property type="evidence" value="ECO:0007669"/>
    <property type="project" value="UniProtKB-SubCell"/>
</dbReference>
<evidence type="ECO:0000256" key="17">
    <source>
        <dbReference type="PROSITE-ProRule" id="PRU10141"/>
    </source>
</evidence>
<dbReference type="Gene3D" id="3.30.10.20">
    <property type="match status" value="1"/>
</dbReference>
<evidence type="ECO:0000313" key="21">
    <source>
        <dbReference type="EMBL" id="BBZ28582.1"/>
    </source>
</evidence>
<keyword evidence="8" id="KW-0812">Transmembrane</keyword>
<dbReference type="PROSITE" id="PS00107">
    <property type="entry name" value="PROTEIN_KINASE_ATP"/>
    <property type="match status" value="1"/>
</dbReference>
<keyword evidence="12 17" id="KW-0067">ATP-binding</keyword>
<dbReference type="PANTHER" id="PTHR43289:SF6">
    <property type="entry name" value="SERINE_THREONINE-PROTEIN KINASE NEKL-3"/>
    <property type="match status" value="1"/>
</dbReference>
<dbReference type="PROSITE" id="PS50011">
    <property type="entry name" value="PROTEIN_KINASE_DOM"/>
    <property type="match status" value="1"/>
</dbReference>
<dbReference type="FunFam" id="1.10.510.10:FF:000021">
    <property type="entry name" value="Serine/threonine protein kinase"/>
    <property type="match status" value="1"/>
</dbReference>
<evidence type="ECO:0000256" key="6">
    <source>
        <dbReference type="ARBA" id="ARBA00022553"/>
    </source>
</evidence>
<evidence type="ECO:0000256" key="10">
    <source>
        <dbReference type="ARBA" id="ARBA00022741"/>
    </source>
</evidence>
<dbReference type="AlphaFoldDB" id="A0A7I7XH81"/>
<organism evidence="21 22">
    <name type="scientific">Mycolicibacterium madagascariense</name>
    <dbReference type="NCBI Taxonomy" id="212765"/>
    <lineage>
        <taxon>Bacteria</taxon>
        <taxon>Bacillati</taxon>
        <taxon>Actinomycetota</taxon>
        <taxon>Actinomycetes</taxon>
        <taxon>Mycobacteriales</taxon>
        <taxon>Mycobacteriaceae</taxon>
        <taxon>Mycolicibacterium</taxon>
    </lineage>
</organism>